<feature type="compositionally biased region" description="Gly residues" evidence="1">
    <location>
        <begin position="99"/>
        <end position="108"/>
    </location>
</feature>
<name>A0A1H9BVX3_9PSEU</name>
<protein>
    <submittedName>
        <fullName evidence="2">Uncharacterized protein</fullName>
    </submittedName>
</protein>
<evidence type="ECO:0000313" key="3">
    <source>
        <dbReference type="Proteomes" id="UP000199503"/>
    </source>
</evidence>
<dbReference type="EMBL" id="FOFV01000001">
    <property type="protein sequence ID" value="SEP93039.1"/>
    <property type="molecule type" value="Genomic_DNA"/>
</dbReference>
<dbReference type="AlphaFoldDB" id="A0A1H9BVX3"/>
<organism evidence="2 3">
    <name type="scientific">Lentzea albida</name>
    <dbReference type="NCBI Taxonomy" id="65499"/>
    <lineage>
        <taxon>Bacteria</taxon>
        <taxon>Bacillati</taxon>
        <taxon>Actinomycetota</taxon>
        <taxon>Actinomycetes</taxon>
        <taxon>Pseudonocardiales</taxon>
        <taxon>Pseudonocardiaceae</taxon>
        <taxon>Lentzea</taxon>
    </lineage>
</organism>
<evidence type="ECO:0000256" key="1">
    <source>
        <dbReference type="SAM" id="MobiDB-lite"/>
    </source>
</evidence>
<sequence length="120" mass="12878">MTLRAHGTSCTAISEELEADPATEPQWIRARLEVECAPGETGELGSRITVEMRDQTRTATYGLGDSYAERDPAARHRWTVEFLAGLGELPVAPDPVVRTGGGSVGPGGSHTVSDHRVHTR</sequence>
<feature type="region of interest" description="Disordered" evidence="1">
    <location>
        <begin position="1"/>
        <end position="24"/>
    </location>
</feature>
<proteinExistence type="predicted"/>
<accession>A0A1H9BVX3</accession>
<gene>
    <name evidence="2" type="ORF">SAMN04488000_101705</name>
</gene>
<dbReference type="STRING" id="65499.SAMN04488000_101705"/>
<evidence type="ECO:0000313" key="2">
    <source>
        <dbReference type="EMBL" id="SEP93039.1"/>
    </source>
</evidence>
<reference evidence="3" key="1">
    <citation type="submission" date="2016-10" db="EMBL/GenBank/DDBJ databases">
        <authorList>
            <person name="Varghese N."/>
            <person name="Submissions S."/>
        </authorList>
    </citation>
    <scope>NUCLEOTIDE SEQUENCE [LARGE SCALE GENOMIC DNA]</scope>
    <source>
        <strain evidence="3">DSM 44437</strain>
    </source>
</reference>
<keyword evidence="3" id="KW-1185">Reference proteome</keyword>
<dbReference type="Proteomes" id="UP000199503">
    <property type="component" value="Unassembled WGS sequence"/>
</dbReference>
<feature type="region of interest" description="Disordered" evidence="1">
    <location>
        <begin position="90"/>
        <end position="120"/>
    </location>
</feature>